<organism evidence="1 2">
    <name type="scientific">Rattus norvegicus</name>
    <name type="common">Rat</name>
    <dbReference type="NCBI Taxonomy" id="10116"/>
    <lineage>
        <taxon>Eukaryota</taxon>
        <taxon>Metazoa</taxon>
        <taxon>Chordata</taxon>
        <taxon>Craniata</taxon>
        <taxon>Vertebrata</taxon>
        <taxon>Euteleostomi</taxon>
        <taxon>Mammalia</taxon>
        <taxon>Eutheria</taxon>
        <taxon>Euarchontoglires</taxon>
        <taxon>Glires</taxon>
        <taxon>Rodentia</taxon>
        <taxon>Myomorpha</taxon>
        <taxon>Muroidea</taxon>
        <taxon>Muridae</taxon>
        <taxon>Murinae</taxon>
        <taxon>Rattus</taxon>
    </lineage>
</organism>
<name>A6KBE8_RAT</name>
<dbReference type="Proteomes" id="UP000234681">
    <property type="component" value="Chromosome 6"/>
</dbReference>
<sequence length="126" mass="13888">MATASVPAFQVPDLVPLHDGLQAVRSFQKNSPHQAVLFTVGTRRKLAVYGTWKFYSLAQFIPSPTSPQRVFSSEDSHRSDSLVCNFKTCELIVEDSSQAHLQCPDYENSPGSFSAFLGSVWGYLGT</sequence>
<protein>
    <submittedName>
        <fullName evidence="1">RCG27711</fullName>
    </submittedName>
</protein>
<accession>A6KBE8</accession>
<evidence type="ECO:0000313" key="2">
    <source>
        <dbReference type="Proteomes" id="UP000234681"/>
    </source>
</evidence>
<reference evidence="1 2" key="1">
    <citation type="submission" date="2005-09" db="EMBL/GenBank/DDBJ databases">
        <authorList>
            <person name="Mural R.J."/>
            <person name="Li P.W."/>
            <person name="Adams M.D."/>
            <person name="Amanatides P.G."/>
            <person name="Baden-Tillson H."/>
            <person name="Barnstead M."/>
            <person name="Chin S.H."/>
            <person name="Dew I."/>
            <person name="Evans C.A."/>
            <person name="Ferriera S."/>
            <person name="Flanigan M."/>
            <person name="Fosler C."/>
            <person name="Glodek A."/>
            <person name="Gu Z."/>
            <person name="Holt R.A."/>
            <person name="Jennings D."/>
            <person name="Kraft C.L."/>
            <person name="Lu F."/>
            <person name="Nguyen T."/>
            <person name="Nusskern D.R."/>
            <person name="Pfannkoch C.M."/>
            <person name="Sitter C."/>
            <person name="Sutton G.G."/>
            <person name="Venter J.C."/>
            <person name="Wang Z."/>
            <person name="Woodage T."/>
            <person name="Zheng X.H."/>
            <person name="Zhong F."/>
        </authorList>
    </citation>
    <scope>NUCLEOTIDE SEQUENCE [LARGE SCALE GENOMIC DNA]</scope>
    <source>
        <strain>BN</strain>
        <strain evidence="2">Sprague-Dawley</strain>
    </source>
</reference>
<gene>
    <name evidence="1" type="ORF">rCG_27711</name>
</gene>
<evidence type="ECO:0000313" key="1">
    <source>
        <dbReference type="EMBL" id="EDL97583.1"/>
    </source>
</evidence>
<proteinExistence type="predicted"/>
<dbReference type="AlphaFoldDB" id="A6KBE8"/>
<dbReference type="EMBL" id="CH474034">
    <property type="protein sequence ID" value="EDL97583.1"/>
    <property type="molecule type" value="Genomic_DNA"/>
</dbReference>